<keyword evidence="2" id="KW-1185">Reference proteome</keyword>
<comment type="caution">
    <text evidence="1">The sequence shown here is derived from an EMBL/GenBank/DDBJ whole genome shotgun (WGS) entry which is preliminary data.</text>
</comment>
<organism evidence="1 2">
    <name type="scientific">Nelumbo nucifera</name>
    <name type="common">Sacred lotus</name>
    <dbReference type="NCBI Taxonomy" id="4432"/>
    <lineage>
        <taxon>Eukaryota</taxon>
        <taxon>Viridiplantae</taxon>
        <taxon>Streptophyta</taxon>
        <taxon>Embryophyta</taxon>
        <taxon>Tracheophyta</taxon>
        <taxon>Spermatophyta</taxon>
        <taxon>Magnoliopsida</taxon>
        <taxon>Proteales</taxon>
        <taxon>Nelumbonaceae</taxon>
        <taxon>Nelumbo</taxon>
    </lineage>
</organism>
<gene>
    <name evidence="1" type="ORF">HUJ06_019734</name>
</gene>
<dbReference type="Proteomes" id="UP000607653">
    <property type="component" value="Unassembled WGS sequence"/>
</dbReference>
<accession>A0A822XGN6</accession>
<dbReference type="AlphaFoldDB" id="A0A822XGN6"/>
<dbReference type="EMBL" id="DUZY01000001">
    <property type="protein sequence ID" value="DAD18271.1"/>
    <property type="molecule type" value="Genomic_DNA"/>
</dbReference>
<protein>
    <submittedName>
        <fullName evidence="1">Uncharacterized protein</fullName>
    </submittedName>
</protein>
<name>A0A822XGN6_NELNU</name>
<evidence type="ECO:0000313" key="1">
    <source>
        <dbReference type="EMBL" id="DAD18271.1"/>
    </source>
</evidence>
<reference evidence="1 2" key="1">
    <citation type="journal article" date="2020" name="Mol. Biol. Evol.">
        <title>Distinct Expression and Methylation Patterns for Genes with Different Fates following a Single Whole-Genome Duplication in Flowering Plants.</title>
        <authorList>
            <person name="Shi T."/>
            <person name="Rahmani R.S."/>
            <person name="Gugger P.F."/>
            <person name="Wang M."/>
            <person name="Li H."/>
            <person name="Zhang Y."/>
            <person name="Li Z."/>
            <person name="Wang Q."/>
            <person name="Van de Peer Y."/>
            <person name="Marchal K."/>
            <person name="Chen J."/>
        </authorList>
    </citation>
    <scope>NUCLEOTIDE SEQUENCE [LARGE SCALE GENOMIC DNA]</scope>
    <source>
        <tissue evidence="1">Leaf</tissue>
    </source>
</reference>
<evidence type="ECO:0000313" key="2">
    <source>
        <dbReference type="Proteomes" id="UP000607653"/>
    </source>
</evidence>
<proteinExistence type="predicted"/>
<sequence length="50" mass="5999">MQHREEVPFRHIDKGVETLETLPFRHNLLFFFFFTQPHTQLLACDCCASF</sequence>